<gene>
    <name evidence="2" type="ORF">LY60_00301</name>
</gene>
<feature type="domain" description="Transglutaminase-like" evidence="1">
    <location>
        <begin position="311"/>
        <end position="372"/>
    </location>
</feature>
<dbReference type="RefSeq" id="WP_145078998.1">
    <property type="nucleotide sequence ID" value="NZ_JBCFAR010000006.1"/>
</dbReference>
<dbReference type="InterPro" id="IPR002931">
    <property type="entry name" value="Transglutaminase-like"/>
</dbReference>
<protein>
    <submittedName>
        <fullName evidence="2">Transglutaminase-like putative cysteine protease</fullName>
    </submittedName>
</protein>
<dbReference type="GO" id="GO:0008233">
    <property type="term" value="F:peptidase activity"/>
    <property type="evidence" value="ECO:0007669"/>
    <property type="project" value="UniProtKB-KW"/>
</dbReference>
<sequence>MFNDLKYLKVNLPEDILKLKCSGNFEGAQKLIDLRLEKQIPVAMRKRLEIEKEILTTIKGEYPYSFEQALKIMQDNIKDFTEEEMEELQENSQADWILVDGKVKFNDSFYGSIVKTRPDIEARLKNNVSNDDRGQFLNDNIKDTKENGSASYFIRMKTSVKIKNPGDKLGKIIKVHMPLPIECQQSDIKIISTTPESKYMSSVDYPQRTAYFETKLEGPQEFSVEYSFKSTLTYNNPDPLLVSEEQPKFFTEEQEPHIMFTPYIRELANEIVGDETNPLIKARKIYDYITQNVRYSYMRAYSTITNIPEYAALNLKGDCGVQGLLFITLLRCAGIPARWQSGLAVTPQHIGPHDWTQFYVEPFGWLFADPSFGGGALRNGNTEKWNFYFGNLDPFRMVANSEFQHEFDPPKKYWRHDPYDNQVGECEYEDRGLRREEFKVEYQLLEMKKL</sequence>
<evidence type="ECO:0000313" key="3">
    <source>
        <dbReference type="Proteomes" id="UP000315343"/>
    </source>
</evidence>
<name>A0A562JKH5_9FIRM</name>
<keyword evidence="2" id="KW-0378">Hydrolase</keyword>
<dbReference type="SUPFAM" id="SSF54001">
    <property type="entry name" value="Cysteine proteinases"/>
    <property type="match status" value="1"/>
</dbReference>
<dbReference type="AlphaFoldDB" id="A0A562JKH5"/>
<dbReference type="InterPro" id="IPR038765">
    <property type="entry name" value="Papain-like_cys_pep_sf"/>
</dbReference>
<organism evidence="2 3">
    <name type="scientific">Sedimentibacter saalensis</name>
    <dbReference type="NCBI Taxonomy" id="130788"/>
    <lineage>
        <taxon>Bacteria</taxon>
        <taxon>Bacillati</taxon>
        <taxon>Bacillota</taxon>
        <taxon>Tissierellia</taxon>
        <taxon>Sedimentibacter</taxon>
    </lineage>
</organism>
<dbReference type="Gene3D" id="3.10.620.30">
    <property type="match status" value="1"/>
</dbReference>
<dbReference type="Proteomes" id="UP000315343">
    <property type="component" value="Unassembled WGS sequence"/>
</dbReference>
<dbReference type="SMART" id="SM00460">
    <property type="entry name" value="TGc"/>
    <property type="match status" value="1"/>
</dbReference>
<keyword evidence="3" id="KW-1185">Reference proteome</keyword>
<dbReference type="PANTHER" id="PTHR38339">
    <property type="entry name" value="TRANSGLUTAMINASE DOMAIN PROTEIN"/>
    <property type="match status" value="1"/>
</dbReference>
<comment type="caution">
    <text evidence="2">The sequence shown here is derived from an EMBL/GenBank/DDBJ whole genome shotgun (WGS) entry which is preliminary data.</text>
</comment>
<accession>A0A562JKH5</accession>
<dbReference type="Pfam" id="PF01841">
    <property type="entry name" value="Transglut_core"/>
    <property type="match status" value="1"/>
</dbReference>
<dbReference type="GO" id="GO:0006508">
    <property type="term" value="P:proteolysis"/>
    <property type="evidence" value="ECO:0007669"/>
    <property type="project" value="UniProtKB-KW"/>
</dbReference>
<dbReference type="PANTHER" id="PTHR38339:SF1">
    <property type="entry name" value="TRANSGLUTAMINASE-LIKE DOMAIN-CONTAINING PROTEIN"/>
    <property type="match status" value="1"/>
</dbReference>
<dbReference type="EMBL" id="VLKH01000001">
    <property type="protein sequence ID" value="TWH83689.1"/>
    <property type="molecule type" value="Genomic_DNA"/>
</dbReference>
<evidence type="ECO:0000313" key="2">
    <source>
        <dbReference type="EMBL" id="TWH83689.1"/>
    </source>
</evidence>
<dbReference type="OrthoDB" id="9804872at2"/>
<proteinExistence type="predicted"/>
<reference evidence="2 3" key="1">
    <citation type="submission" date="2019-07" db="EMBL/GenBank/DDBJ databases">
        <title>Genomic Encyclopedia of Type Strains, Phase I: the one thousand microbial genomes (KMG-I) project.</title>
        <authorList>
            <person name="Kyrpides N."/>
        </authorList>
    </citation>
    <scope>NUCLEOTIDE SEQUENCE [LARGE SCALE GENOMIC DNA]</scope>
    <source>
        <strain evidence="2 3">DSM 13558</strain>
    </source>
</reference>
<evidence type="ECO:0000259" key="1">
    <source>
        <dbReference type="SMART" id="SM00460"/>
    </source>
</evidence>
<keyword evidence="2" id="KW-0645">Protease</keyword>